<evidence type="ECO:0000256" key="5">
    <source>
        <dbReference type="ARBA" id="ARBA00023136"/>
    </source>
</evidence>
<sequence>MPSPSLPIEDRLATSGLAAPGDTARNSTYLSGSSTRAPSTIESTIDLEKKQAADAASTKEEAPSTDEPEIEYPKGTTLAFIVVALVLSVFLVALDMTIVATAIPKITDEFHGLEEVAWYGSAFFMTVGGFQSTWGKIYKYFPLKISFIVSIVIFEIGSLICGVAPNSIALIVGRAIAGLGAAGIASGAYTIIAFAAPPARRPMFTSIIGASYGIASVVGPLIGGAFSDHVSWRWCFYINLPIGGVSAAILLFFFTAPKAAKPVEAPLIEKIKQMDPLGTALVMGGVIDYILALQYGGVTMEWKSATVIGLIVGFVLIWATFFVWEYYNGERSMIVPRLFRQRSVWVSSAFTFFLGGTYFVIIYYLPLYFQSVGNTSPTESGIRNLPMIIAVTLGTMVSGVFIAKTGIATPIMVVGSAIATIAVGLLYTLDIGTSSAKWISYQILAGLFYGVAFQVPVIVTQSSADPQDMSSVTAIILFFQTLGGAILVSAAQSSFINTLLGNLPEGVDRLTIIGTGATAIRHVFPADQIPGILVAYMDGIKTTFAISVAGIGIAFIFSLFSNWKRLNREAVATAGAA</sequence>
<dbReference type="InterPro" id="IPR036259">
    <property type="entry name" value="MFS_trans_sf"/>
</dbReference>
<evidence type="ECO:0000313" key="9">
    <source>
        <dbReference type="EMBL" id="KAK0619729.1"/>
    </source>
</evidence>
<reference evidence="9" key="1">
    <citation type="submission" date="2023-06" db="EMBL/GenBank/DDBJ databases">
        <title>Genome-scale phylogeny and comparative genomics of the fungal order Sordariales.</title>
        <authorList>
            <consortium name="Lawrence Berkeley National Laboratory"/>
            <person name="Hensen N."/>
            <person name="Bonometti L."/>
            <person name="Westerberg I."/>
            <person name="Brannstrom I.O."/>
            <person name="Guillou S."/>
            <person name="Cros-Aarteil S."/>
            <person name="Calhoun S."/>
            <person name="Haridas S."/>
            <person name="Kuo A."/>
            <person name="Mondo S."/>
            <person name="Pangilinan J."/>
            <person name="Riley R."/>
            <person name="Labutti K."/>
            <person name="Andreopoulos B."/>
            <person name="Lipzen A."/>
            <person name="Chen C."/>
            <person name="Yanf M."/>
            <person name="Daum C."/>
            <person name="Ng V."/>
            <person name="Clum A."/>
            <person name="Steindorff A."/>
            <person name="Ohm R."/>
            <person name="Martin F."/>
            <person name="Silar P."/>
            <person name="Natvig D."/>
            <person name="Lalanne C."/>
            <person name="Gautier V."/>
            <person name="Ament-Velasquez S.L."/>
            <person name="Kruys A."/>
            <person name="Hutchinson M.I."/>
            <person name="Powell A.J."/>
            <person name="Barry K."/>
            <person name="Miller A.N."/>
            <person name="Grigoriev I.V."/>
            <person name="Debuchy R."/>
            <person name="Gladieux P."/>
            <person name="Thoren M.H."/>
            <person name="Johannesson H."/>
        </authorList>
    </citation>
    <scope>NUCLEOTIDE SEQUENCE</scope>
    <source>
        <strain evidence="9">CBS 606.72</strain>
    </source>
</reference>
<dbReference type="PANTHER" id="PTHR23501">
    <property type="entry name" value="MAJOR FACILITATOR SUPERFAMILY"/>
    <property type="match status" value="1"/>
</dbReference>
<feature type="transmembrane region" description="Helical" evidence="7">
    <location>
        <begin position="236"/>
        <end position="256"/>
    </location>
</feature>
<dbReference type="FunFam" id="1.20.1720.10:FF:000012">
    <property type="entry name" value="MFS toxin efflux pump (AflT)"/>
    <property type="match status" value="1"/>
</dbReference>
<feature type="region of interest" description="Disordered" evidence="6">
    <location>
        <begin position="1"/>
        <end position="70"/>
    </location>
</feature>
<feature type="transmembrane region" description="Helical" evidence="7">
    <location>
        <begin position="78"/>
        <end position="104"/>
    </location>
</feature>
<feature type="transmembrane region" description="Helical" evidence="7">
    <location>
        <begin position="410"/>
        <end position="427"/>
    </location>
</feature>
<dbReference type="GO" id="GO:0022857">
    <property type="term" value="F:transmembrane transporter activity"/>
    <property type="evidence" value="ECO:0007669"/>
    <property type="project" value="InterPro"/>
</dbReference>
<keyword evidence="10" id="KW-1185">Reference proteome</keyword>
<evidence type="ECO:0000256" key="1">
    <source>
        <dbReference type="ARBA" id="ARBA00004141"/>
    </source>
</evidence>
<dbReference type="FunFam" id="1.20.1250.20:FF:000196">
    <property type="entry name" value="MFS toxin efflux pump (AflT)"/>
    <property type="match status" value="1"/>
</dbReference>
<evidence type="ECO:0000259" key="8">
    <source>
        <dbReference type="PROSITE" id="PS50850"/>
    </source>
</evidence>
<feature type="transmembrane region" description="Helical" evidence="7">
    <location>
        <begin position="203"/>
        <end position="224"/>
    </location>
</feature>
<feature type="transmembrane region" description="Helical" evidence="7">
    <location>
        <begin position="344"/>
        <end position="365"/>
    </location>
</feature>
<dbReference type="Gene3D" id="1.20.1250.20">
    <property type="entry name" value="MFS general substrate transporter like domains"/>
    <property type="match status" value="1"/>
</dbReference>
<feature type="transmembrane region" description="Helical" evidence="7">
    <location>
        <begin position="385"/>
        <end position="403"/>
    </location>
</feature>
<dbReference type="CDD" id="cd17502">
    <property type="entry name" value="MFS_Azr1_MDR_like"/>
    <property type="match status" value="1"/>
</dbReference>
<feature type="transmembrane region" description="Helical" evidence="7">
    <location>
        <begin position="304"/>
        <end position="324"/>
    </location>
</feature>
<dbReference type="PROSITE" id="PS50850">
    <property type="entry name" value="MFS"/>
    <property type="match status" value="1"/>
</dbReference>
<evidence type="ECO:0000256" key="7">
    <source>
        <dbReference type="SAM" id="Phobius"/>
    </source>
</evidence>
<dbReference type="AlphaFoldDB" id="A0AA40C007"/>
<keyword evidence="5 7" id="KW-0472">Membrane</keyword>
<feature type="compositionally biased region" description="Polar residues" evidence="6">
    <location>
        <begin position="24"/>
        <end position="43"/>
    </location>
</feature>
<dbReference type="GO" id="GO:0005886">
    <property type="term" value="C:plasma membrane"/>
    <property type="evidence" value="ECO:0007669"/>
    <property type="project" value="TreeGrafter"/>
</dbReference>
<dbReference type="Pfam" id="PF07690">
    <property type="entry name" value="MFS_1"/>
    <property type="match status" value="1"/>
</dbReference>
<evidence type="ECO:0000313" key="10">
    <source>
        <dbReference type="Proteomes" id="UP001175000"/>
    </source>
</evidence>
<keyword evidence="3 7" id="KW-0812">Transmembrane</keyword>
<feature type="transmembrane region" description="Helical" evidence="7">
    <location>
        <begin position="471"/>
        <end position="491"/>
    </location>
</feature>
<feature type="transmembrane region" description="Helical" evidence="7">
    <location>
        <begin position="171"/>
        <end position="196"/>
    </location>
</feature>
<dbReference type="EMBL" id="JAULSU010000004">
    <property type="protein sequence ID" value="KAK0619729.1"/>
    <property type="molecule type" value="Genomic_DNA"/>
</dbReference>
<dbReference type="SUPFAM" id="SSF103473">
    <property type="entry name" value="MFS general substrate transporter"/>
    <property type="match status" value="1"/>
</dbReference>
<feature type="domain" description="Major facilitator superfamily (MFS) profile" evidence="8">
    <location>
        <begin position="81"/>
        <end position="566"/>
    </location>
</feature>
<protein>
    <submittedName>
        <fullName evidence="9">Major facilitator superfamily domain-containing protein</fullName>
    </submittedName>
</protein>
<evidence type="ECO:0000256" key="2">
    <source>
        <dbReference type="ARBA" id="ARBA00022448"/>
    </source>
</evidence>
<comment type="subcellular location">
    <subcellularLocation>
        <location evidence="1">Membrane</location>
        <topology evidence="1">Multi-pass membrane protein</topology>
    </subcellularLocation>
</comment>
<feature type="transmembrane region" description="Helical" evidence="7">
    <location>
        <begin position="116"/>
        <end position="134"/>
    </location>
</feature>
<dbReference type="Proteomes" id="UP001175000">
    <property type="component" value="Unassembled WGS sequence"/>
</dbReference>
<dbReference type="InterPro" id="IPR011701">
    <property type="entry name" value="MFS"/>
</dbReference>
<feature type="transmembrane region" description="Helical" evidence="7">
    <location>
        <begin position="277"/>
        <end position="298"/>
    </location>
</feature>
<accession>A0AA40C007</accession>
<keyword evidence="4 7" id="KW-1133">Transmembrane helix</keyword>
<dbReference type="InterPro" id="IPR020846">
    <property type="entry name" value="MFS_dom"/>
</dbReference>
<organism evidence="9 10">
    <name type="scientific">Immersiella caudata</name>
    <dbReference type="NCBI Taxonomy" id="314043"/>
    <lineage>
        <taxon>Eukaryota</taxon>
        <taxon>Fungi</taxon>
        <taxon>Dikarya</taxon>
        <taxon>Ascomycota</taxon>
        <taxon>Pezizomycotina</taxon>
        <taxon>Sordariomycetes</taxon>
        <taxon>Sordariomycetidae</taxon>
        <taxon>Sordariales</taxon>
        <taxon>Lasiosphaeriaceae</taxon>
        <taxon>Immersiella</taxon>
    </lineage>
</organism>
<gene>
    <name evidence="9" type="ORF">B0T14DRAFT_566548</name>
</gene>
<feature type="transmembrane region" description="Helical" evidence="7">
    <location>
        <begin position="439"/>
        <end position="459"/>
    </location>
</feature>
<dbReference type="PANTHER" id="PTHR23501:SF177">
    <property type="entry name" value="MAJOR FACILITATOR SUPERFAMILY (MFS) PROFILE DOMAIN-CONTAINING PROTEIN-RELATED"/>
    <property type="match status" value="1"/>
</dbReference>
<feature type="transmembrane region" description="Helical" evidence="7">
    <location>
        <begin position="146"/>
        <end position="165"/>
    </location>
</feature>
<name>A0AA40C007_9PEZI</name>
<proteinExistence type="predicted"/>
<comment type="caution">
    <text evidence="9">The sequence shown here is derived from an EMBL/GenBank/DDBJ whole genome shotgun (WGS) entry which is preliminary data.</text>
</comment>
<evidence type="ECO:0000256" key="3">
    <source>
        <dbReference type="ARBA" id="ARBA00022692"/>
    </source>
</evidence>
<feature type="transmembrane region" description="Helical" evidence="7">
    <location>
        <begin position="542"/>
        <end position="560"/>
    </location>
</feature>
<dbReference type="Gene3D" id="1.20.1720.10">
    <property type="entry name" value="Multidrug resistance protein D"/>
    <property type="match status" value="1"/>
</dbReference>
<evidence type="ECO:0000256" key="4">
    <source>
        <dbReference type="ARBA" id="ARBA00022989"/>
    </source>
</evidence>
<evidence type="ECO:0000256" key="6">
    <source>
        <dbReference type="SAM" id="MobiDB-lite"/>
    </source>
</evidence>
<feature type="compositionally biased region" description="Basic and acidic residues" evidence="6">
    <location>
        <begin position="46"/>
        <end position="62"/>
    </location>
</feature>
<keyword evidence="2" id="KW-0813">Transport</keyword>